<feature type="coiled-coil region" evidence="11">
    <location>
        <begin position="86"/>
        <end position="169"/>
    </location>
</feature>
<keyword evidence="5 11" id="KW-0509">mRNA transport</keyword>
<feature type="compositionally biased region" description="Basic and acidic residues" evidence="12">
    <location>
        <begin position="1"/>
        <end position="14"/>
    </location>
</feature>
<dbReference type="HOGENOM" id="CLU_404504_0_0_1"/>
<dbReference type="Pfam" id="PF17078">
    <property type="entry name" value="SHE3"/>
    <property type="match status" value="1"/>
</dbReference>
<feature type="compositionally biased region" description="Basic and acidic residues" evidence="12">
    <location>
        <begin position="646"/>
        <end position="680"/>
    </location>
</feature>
<evidence type="ECO:0000313" key="13">
    <source>
        <dbReference type="EMBL" id="CCH42188.1"/>
    </source>
</evidence>
<dbReference type="InParanoid" id="K0KM36"/>
<feature type="compositionally biased region" description="Polar residues" evidence="12">
    <location>
        <begin position="441"/>
        <end position="452"/>
    </location>
</feature>
<keyword evidence="7 11" id="KW-0694">RNA-binding</keyword>
<evidence type="ECO:0000256" key="2">
    <source>
        <dbReference type="ARBA" id="ARBA00008123"/>
    </source>
</evidence>
<feature type="region of interest" description="Disordered" evidence="12">
    <location>
        <begin position="417"/>
        <end position="680"/>
    </location>
</feature>
<keyword evidence="14" id="KW-1185">Reference proteome</keyword>
<dbReference type="GO" id="GO:0005789">
    <property type="term" value="C:endoplasmic reticulum membrane"/>
    <property type="evidence" value="ECO:0007669"/>
    <property type="project" value="UniProtKB-SubCell"/>
</dbReference>
<feature type="compositionally biased region" description="Basic and acidic residues" evidence="12">
    <location>
        <begin position="453"/>
        <end position="469"/>
    </location>
</feature>
<feature type="compositionally biased region" description="Basic residues" evidence="12">
    <location>
        <begin position="555"/>
        <end position="568"/>
    </location>
</feature>
<name>K0KM36_WICCF</name>
<dbReference type="GO" id="GO:0048309">
    <property type="term" value="P:endoplasmic reticulum inheritance"/>
    <property type="evidence" value="ECO:0007669"/>
    <property type="project" value="InterPro"/>
</dbReference>
<dbReference type="GO" id="GO:0051028">
    <property type="term" value="P:mRNA transport"/>
    <property type="evidence" value="ECO:0007669"/>
    <property type="project" value="UniProtKB-UniRule"/>
</dbReference>
<dbReference type="Proteomes" id="UP000009328">
    <property type="component" value="Unassembled WGS sequence"/>
</dbReference>
<dbReference type="AlphaFoldDB" id="K0KM36"/>
<comment type="subcellular location">
    <subcellularLocation>
        <location evidence="1 11">Endoplasmic reticulum membrane</location>
        <topology evidence="1 11">Peripheral membrane protein</topology>
    </subcellularLocation>
</comment>
<keyword evidence="4 11" id="KW-0813">Transport</keyword>
<evidence type="ECO:0000256" key="1">
    <source>
        <dbReference type="ARBA" id="ARBA00004406"/>
    </source>
</evidence>
<reference evidence="13 14" key="1">
    <citation type="journal article" date="2012" name="Eukaryot. Cell">
        <title>Draft genome sequence of Wickerhamomyces ciferrii NRRL Y-1031 F-60-10.</title>
        <authorList>
            <person name="Schneider J."/>
            <person name="Andrea H."/>
            <person name="Blom J."/>
            <person name="Jaenicke S."/>
            <person name="Ruckert C."/>
            <person name="Schorsch C."/>
            <person name="Szczepanowski R."/>
            <person name="Farwick M."/>
            <person name="Goesmann A."/>
            <person name="Puhler A."/>
            <person name="Schaffer S."/>
            <person name="Tauch A."/>
            <person name="Kohler T."/>
            <person name="Brinkrolf K."/>
        </authorList>
    </citation>
    <scope>NUCLEOTIDE SEQUENCE [LARGE SCALE GENOMIC DNA]</scope>
    <source>
        <strain evidence="14">ATCC 14091 / BCRC 22168 / CBS 111 / JCM 3599 / NBRC 0793 / NRRL Y-1031 F-60-10</strain>
    </source>
</reference>
<evidence type="ECO:0000256" key="5">
    <source>
        <dbReference type="ARBA" id="ARBA00022816"/>
    </source>
</evidence>
<dbReference type="EMBL" id="CAIF01000039">
    <property type="protein sequence ID" value="CCH42188.1"/>
    <property type="molecule type" value="Genomic_DNA"/>
</dbReference>
<feature type="region of interest" description="Disordered" evidence="12">
    <location>
        <begin position="324"/>
        <end position="404"/>
    </location>
</feature>
<evidence type="ECO:0000256" key="9">
    <source>
        <dbReference type="ARBA" id="ARBA00023136"/>
    </source>
</evidence>
<dbReference type="STRING" id="1206466.K0KM36"/>
<evidence type="ECO:0000256" key="7">
    <source>
        <dbReference type="ARBA" id="ARBA00022884"/>
    </source>
</evidence>
<evidence type="ECO:0000256" key="12">
    <source>
        <dbReference type="SAM" id="MobiDB-lite"/>
    </source>
</evidence>
<comment type="similarity">
    <text evidence="2 11">Belongs to the SHE3 family.</text>
</comment>
<evidence type="ECO:0000256" key="11">
    <source>
        <dbReference type="RuleBase" id="RU362142"/>
    </source>
</evidence>
<feature type="region of interest" description="Disordered" evidence="12">
    <location>
        <begin position="1"/>
        <end position="83"/>
    </location>
</feature>
<keyword evidence="9 11" id="KW-0472">Membrane</keyword>
<dbReference type="GO" id="GO:0003723">
    <property type="term" value="F:RNA binding"/>
    <property type="evidence" value="ECO:0007669"/>
    <property type="project" value="UniProtKB-KW"/>
</dbReference>
<feature type="compositionally biased region" description="Polar residues" evidence="12">
    <location>
        <begin position="519"/>
        <end position="548"/>
    </location>
</feature>
<evidence type="ECO:0000313" key="14">
    <source>
        <dbReference type="Proteomes" id="UP000009328"/>
    </source>
</evidence>
<feature type="compositionally biased region" description="Low complexity" evidence="12">
    <location>
        <begin position="343"/>
        <end position="359"/>
    </location>
</feature>
<comment type="function">
    <text evidence="10">RNA-binding protein that binds specific mRNAs including the ASH1 mRNA, coding for a repressor of the HO endonuclease. Part of the mRNA localization machinery that restricts accumulation of certain proteins to the bud and in the daughter cell. Required for the delivery of cortical endoplasmic reticulum into the emerging bud.</text>
</comment>
<dbReference type="eggNOG" id="ENOG502QSQX">
    <property type="taxonomic scope" value="Eukaryota"/>
</dbReference>
<feature type="compositionally biased region" description="Basic and acidic residues" evidence="12">
    <location>
        <begin position="601"/>
        <end position="636"/>
    </location>
</feature>
<comment type="caution">
    <text evidence="13">The sequence shown here is derived from an EMBL/GenBank/DDBJ whole genome shotgun (WGS) entry which is preliminary data.</text>
</comment>
<evidence type="ECO:0000256" key="4">
    <source>
        <dbReference type="ARBA" id="ARBA00022448"/>
    </source>
</evidence>
<feature type="compositionally biased region" description="Basic and acidic residues" evidence="12">
    <location>
        <begin position="324"/>
        <end position="335"/>
    </location>
</feature>
<evidence type="ECO:0000256" key="3">
    <source>
        <dbReference type="ARBA" id="ARBA00019884"/>
    </source>
</evidence>
<keyword evidence="6 11" id="KW-0256">Endoplasmic reticulum</keyword>
<evidence type="ECO:0000256" key="10">
    <source>
        <dbReference type="ARBA" id="ARBA00024975"/>
    </source>
</evidence>
<feature type="compositionally biased region" description="Polar residues" evidence="12">
    <location>
        <begin position="34"/>
        <end position="70"/>
    </location>
</feature>
<keyword evidence="8 11" id="KW-0175">Coiled coil</keyword>
<feature type="compositionally biased region" description="Low complexity" evidence="12">
    <location>
        <begin position="386"/>
        <end position="399"/>
    </location>
</feature>
<evidence type="ECO:0000256" key="6">
    <source>
        <dbReference type="ARBA" id="ARBA00022824"/>
    </source>
</evidence>
<proteinExistence type="inferred from homology"/>
<feature type="compositionally biased region" description="Low complexity" evidence="12">
    <location>
        <begin position="71"/>
        <end position="83"/>
    </location>
</feature>
<accession>K0KM36</accession>
<gene>
    <name evidence="11" type="primary">SHE3</name>
    <name evidence="13" type="ORF">BN7_1732</name>
</gene>
<evidence type="ECO:0000256" key="8">
    <source>
        <dbReference type="ARBA" id="ARBA00023054"/>
    </source>
</evidence>
<organism evidence="13 14">
    <name type="scientific">Wickerhamomyces ciferrii (strain ATCC 14091 / BCRC 22168 / CBS 111 / JCM 3599 / NBRC 0793 / NRRL Y-1031 F-60-10)</name>
    <name type="common">Yeast</name>
    <name type="synonym">Pichia ciferrii</name>
    <dbReference type="NCBI Taxonomy" id="1206466"/>
    <lineage>
        <taxon>Eukaryota</taxon>
        <taxon>Fungi</taxon>
        <taxon>Dikarya</taxon>
        <taxon>Ascomycota</taxon>
        <taxon>Saccharomycotina</taxon>
        <taxon>Saccharomycetes</taxon>
        <taxon>Phaffomycetales</taxon>
        <taxon>Wickerhamomycetaceae</taxon>
        <taxon>Wickerhamomyces</taxon>
    </lineage>
</organism>
<protein>
    <recommendedName>
        <fullName evidence="3 11">SWI5-dependent HO expression protein 3</fullName>
    </recommendedName>
</protein>
<feature type="compositionally biased region" description="Acidic residues" evidence="12">
    <location>
        <begin position="582"/>
        <end position="591"/>
    </location>
</feature>
<dbReference type="InterPro" id="IPR031398">
    <property type="entry name" value="She3"/>
</dbReference>
<feature type="compositionally biased region" description="Basic and acidic residues" evidence="12">
    <location>
        <begin position="24"/>
        <end position="33"/>
    </location>
</feature>
<sequence>MSILEENKENHPIMDQDFNSPAVEDQKFTRQDSFESTPSKTRTPLVQSNNISPSKQQLDIKSQSNNLSAFSSPRRPGTTTSSTRVIEALHKEIDELKSERIKLKSNNDELKKSHDLVKKRRDQIMEQLSNSKHENETVNSLLQRKQRRINDLENQLNETSGSNDDLKFKFQQLEVRCEKIRESEATSVAEFERLKIAYDTIVTSQKEYREYYNKEIKTLKDRLSEFIAKKEEHISKNITLITKSDSTIGRSLKSVNNRSAELEQLYQDRDRKLASKLEKVTNANNKQNRDVSKLIELSKELFHEVAISCQINKEELLNNYLAGDETRTDPFKENVENEEVSEQNEQTDQQQQPQQQKPAPYRPPSHRKTPSQQINIKKRNERKTASRSPSNSSTNTERNSSVEERVLSLDKELNKSIPLKDRITPNAGTLNRSKSVKGHQRNNSNTSRIPTSDSRRSSRYFESDYDRNQTTRSTSHSRRSSRIFDDKSIRSNNSTKRQSKIFDFDTPLNSAGFPKSPDTAMTTTSESISTVNSIPNPSPIDPTSTSTEGVVEQPKRKRRRRRRRRGKKSGANQNSEGTHSDENDESDDDQDLSYIESDNDLSAHKPESSYIEKAKDNSDADKKTLDTPNSKEKEVNTESEQIVGTIKEEPEEEKKQDVEEQKEEDVKSEDKSDQKTTEAQ</sequence>